<keyword evidence="3" id="KW-1185">Reference proteome</keyword>
<dbReference type="EMBL" id="BOMI01000155">
    <property type="protein sequence ID" value="GID78937.1"/>
    <property type="molecule type" value="Genomic_DNA"/>
</dbReference>
<feature type="region of interest" description="Disordered" evidence="1">
    <location>
        <begin position="65"/>
        <end position="88"/>
    </location>
</feature>
<protein>
    <submittedName>
        <fullName evidence="2">Uncharacterized protein</fullName>
    </submittedName>
</protein>
<name>A0ABQ3YG09_9ACTN</name>
<gene>
    <name evidence="2" type="ORF">Ade02nite_75780</name>
</gene>
<dbReference type="Proteomes" id="UP000609879">
    <property type="component" value="Unassembled WGS sequence"/>
</dbReference>
<evidence type="ECO:0000313" key="3">
    <source>
        <dbReference type="Proteomes" id="UP000609879"/>
    </source>
</evidence>
<proteinExistence type="predicted"/>
<organism evidence="2 3">
    <name type="scientific">Paractinoplanes deccanensis</name>
    <dbReference type="NCBI Taxonomy" id="113561"/>
    <lineage>
        <taxon>Bacteria</taxon>
        <taxon>Bacillati</taxon>
        <taxon>Actinomycetota</taxon>
        <taxon>Actinomycetes</taxon>
        <taxon>Micromonosporales</taxon>
        <taxon>Micromonosporaceae</taxon>
        <taxon>Paractinoplanes</taxon>
    </lineage>
</organism>
<evidence type="ECO:0000313" key="2">
    <source>
        <dbReference type="EMBL" id="GID78937.1"/>
    </source>
</evidence>
<accession>A0ABQ3YG09</accession>
<evidence type="ECO:0000256" key="1">
    <source>
        <dbReference type="SAM" id="MobiDB-lite"/>
    </source>
</evidence>
<reference evidence="2 3" key="1">
    <citation type="submission" date="2021-01" db="EMBL/GenBank/DDBJ databases">
        <title>Whole genome shotgun sequence of Actinoplanes deccanensis NBRC 13994.</title>
        <authorList>
            <person name="Komaki H."/>
            <person name="Tamura T."/>
        </authorList>
    </citation>
    <scope>NUCLEOTIDE SEQUENCE [LARGE SCALE GENOMIC DNA]</scope>
    <source>
        <strain evidence="2 3">NBRC 13994</strain>
    </source>
</reference>
<sequence>MARRRLTNSPEKVHSLYDYARHTALVTICEGDRPASPECERVSLMYATTAFSPAEPAQLVTHNGAADQRTVPRSRGSARQQVVSGEPVEELEVAELRAA</sequence>
<comment type="caution">
    <text evidence="2">The sequence shown here is derived from an EMBL/GenBank/DDBJ whole genome shotgun (WGS) entry which is preliminary data.</text>
</comment>